<evidence type="ECO:0000313" key="3">
    <source>
        <dbReference type="Proteomes" id="UP000831768"/>
    </source>
</evidence>
<keyword evidence="1" id="KW-0812">Transmembrane</keyword>
<keyword evidence="1" id="KW-0472">Membrane</keyword>
<protein>
    <submittedName>
        <fullName evidence="2">Uncharacterized protein</fullName>
    </submittedName>
</protein>
<evidence type="ECO:0000256" key="1">
    <source>
        <dbReference type="SAM" id="Phobius"/>
    </source>
</evidence>
<dbReference type="RefSeq" id="WP_247993221.1">
    <property type="nucleotide sequence ID" value="NZ_CP096019.1"/>
</dbReference>
<organism evidence="2 3">
    <name type="scientific">Halocatena salina</name>
    <dbReference type="NCBI Taxonomy" id="2934340"/>
    <lineage>
        <taxon>Archaea</taxon>
        <taxon>Methanobacteriati</taxon>
        <taxon>Methanobacteriota</taxon>
        <taxon>Stenosarchaea group</taxon>
        <taxon>Halobacteria</taxon>
        <taxon>Halobacteriales</taxon>
        <taxon>Natronomonadaceae</taxon>
        <taxon>Halocatena</taxon>
    </lineage>
</organism>
<dbReference type="KEGG" id="haad:MW046_11375"/>
<feature type="transmembrane region" description="Helical" evidence="1">
    <location>
        <begin position="138"/>
        <end position="158"/>
    </location>
</feature>
<feature type="transmembrane region" description="Helical" evidence="1">
    <location>
        <begin position="102"/>
        <end position="126"/>
    </location>
</feature>
<gene>
    <name evidence="2" type="ORF">MW046_11375</name>
</gene>
<evidence type="ECO:0000313" key="2">
    <source>
        <dbReference type="EMBL" id="UPM42550.1"/>
    </source>
</evidence>
<dbReference type="Proteomes" id="UP000831768">
    <property type="component" value="Chromosome"/>
</dbReference>
<reference evidence="2" key="1">
    <citation type="submission" date="2022-04" db="EMBL/GenBank/DDBJ databases">
        <title>Halocatena sp. nov., isolated from a salt lake.</title>
        <authorList>
            <person name="Cui H.-L."/>
        </authorList>
    </citation>
    <scope>NUCLEOTIDE SEQUENCE</scope>
    <source>
        <strain evidence="2">AD-1</strain>
    </source>
</reference>
<feature type="transmembrane region" description="Helical" evidence="1">
    <location>
        <begin position="68"/>
        <end position="90"/>
    </location>
</feature>
<dbReference type="EMBL" id="CP096019">
    <property type="protein sequence ID" value="UPM42550.1"/>
    <property type="molecule type" value="Genomic_DNA"/>
</dbReference>
<dbReference type="AlphaFoldDB" id="A0A8U0A0D0"/>
<proteinExistence type="predicted"/>
<keyword evidence="3" id="KW-1185">Reference proteome</keyword>
<dbReference type="GeneID" id="71928656"/>
<name>A0A8U0A0D0_9EURY</name>
<feature type="transmembrane region" description="Helical" evidence="1">
    <location>
        <begin position="6"/>
        <end position="27"/>
    </location>
</feature>
<accession>A0A8U0A0D0</accession>
<sequence>MIVTTNLASAVLMGVFLVAVVGVVIRLRANRGEPTRQATVADLPQTAVETPRSTAESGPDVGSSATPIGWVIGFLGLVAIAGGGAVAFIAGNAPSGIGPQAIGAVLVVVLGGLLCSYLFSGIYLSLRSHGRKSAEATGVALWLLGLLVVVVIATRLVFLA</sequence>
<keyword evidence="1" id="KW-1133">Transmembrane helix</keyword>